<accession>A0A6H5FVI8</accession>
<proteinExistence type="predicted"/>
<organism evidence="1 2">
    <name type="scientific">Nesidiocoris tenuis</name>
    <dbReference type="NCBI Taxonomy" id="355587"/>
    <lineage>
        <taxon>Eukaryota</taxon>
        <taxon>Metazoa</taxon>
        <taxon>Ecdysozoa</taxon>
        <taxon>Arthropoda</taxon>
        <taxon>Hexapoda</taxon>
        <taxon>Insecta</taxon>
        <taxon>Pterygota</taxon>
        <taxon>Neoptera</taxon>
        <taxon>Paraneoptera</taxon>
        <taxon>Hemiptera</taxon>
        <taxon>Heteroptera</taxon>
        <taxon>Panheteroptera</taxon>
        <taxon>Cimicomorpha</taxon>
        <taxon>Miridae</taxon>
        <taxon>Dicyphina</taxon>
        <taxon>Nesidiocoris</taxon>
    </lineage>
</organism>
<dbReference type="AlphaFoldDB" id="A0A6H5FVI8"/>
<dbReference type="EMBL" id="CADCXU010000405">
    <property type="protein sequence ID" value="CAA9993406.1"/>
    <property type="molecule type" value="Genomic_DNA"/>
</dbReference>
<sequence length="142" mass="16217">MVRARHRLVSRTWRSASAEYPAYGPEVRPATVHGIIVPSRIVISPQFCRLTPGQSFSERSDPVLARIREAKSLLDAQEAVSPVELKTSFSQKTRLTRFCRFTVVLFYNKSLCCEARIYYIKFPSVSYEASFSRAEGYNVCKQ</sequence>
<keyword evidence="2" id="KW-1185">Reference proteome</keyword>
<feature type="non-terminal residue" evidence="1">
    <location>
        <position position="142"/>
    </location>
</feature>
<evidence type="ECO:0000313" key="1">
    <source>
        <dbReference type="EMBL" id="CAA9993406.1"/>
    </source>
</evidence>
<name>A0A6H5FVI8_9HEMI</name>
<dbReference type="Proteomes" id="UP000479000">
    <property type="component" value="Unassembled WGS sequence"/>
</dbReference>
<reference evidence="1 2" key="1">
    <citation type="submission" date="2020-02" db="EMBL/GenBank/DDBJ databases">
        <authorList>
            <person name="Ferguson B K."/>
        </authorList>
    </citation>
    <scope>NUCLEOTIDE SEQUENCE [LARGE SCALE GENOMIC DNA]</scope>
</reference>
<protein>
    <submittedName>
        <fullName evidence="1">Uncharacterized protein</fullName>
    </submittedName>
</protein>
<gene>
    <name evidence="1" type="ORF">NTEN_LOCUS382</name>
</gene>
<evidence type="ECO:0000313" key="2">
    <source>
        <dbReference type="Proteomes" id="UP000479000"/>
    </source>
</evidence>